<dbReference type="PANTHER" id="PTHR47642:SF5">
    <property type="entry name" value="ATP-DEPENDENT DNA HELICASE"/>
    <property type="match status" value="1"/>
</dbReference>
<reference evidence="1" key="1">
    <citation type="submission" date="2020-11" db="EMBL/GenBank/DDBJ databases">
        <authorList>
            <consortium name="DOE Joint Genome Institute"/>
            <person name="Ahrendt S."/>
            <person name="Riley R."/>
            <person name="Andreopoulos W."/>
            <person name="Labutti K."/>
            <person name="Pangilinan J."/>
            <person name="Ruiz-Duenas F.J."/>
            <person name="Barrasa J.M."/>
            <person name="Sanchez-Garcia M."/>
            <person name="Camarero S."/>
            <person name="Miyauchi S."/>
            <person name="Serrano A."/>
            <person name="Linde D."/>
            <person name="Babiker R."/>
            <person name="Drula E."/>
            <person name="Ayuso-Fernandez I."/>
            <person name="Pacheco R."/>
            <person name="Padilla G."/>
            <person name="Ferreira P."/>
            <person name="Barriuso J."/>
            <person name="Kellner H."/>
            <person name="Castanera R."/>
            <person name="Alfaro M."/>
            <person name="Ramirez L."/>
            <person name="Pisabarro A.G."/>
            <person name="Kuo A."/>
            <person name="Tritt A."/>
            <person name="Lipzen A."/>
            <person name="He G."/>
            <person name="Yan M."/>
            <person name="Ng V."/>
            <person name="Cullen D."/>
            <person name="Martin F."/>
            <person name="Rosso M.-N."/>
            <person name="Henrissat B."/>
            <person name="Hibbett D."/>
            <person name="Martinez A.T."/>
            <person name="Grigoriev I.V."/>
        </authorList>
    </citation>
    <scope>NUCLEOTIDE SEQUENCE</scope>
    <source>
        <strain evidence="1">AH 40177</strain>
    </source>
</reference>
<evidence type="ECO:0008006" key="3">
    <source>
        <dbReference type="Google" id="ProtNLM"/>
    </source>
</evidence>
<protein>
    <recommendedName>
        <fullName evidence="3">ATP-dependent DNA helicase</fullName>
    </recommendedName>
</protein>
<sequence length="87" mass="9633">FTLNQRQKLAFLLLVNDRMQRLQNPQQEPFHFIVGGPGESGKSHLYDALCAFYMEIGCSMELTFTAPTGVAASNIHGSTIHSEASYV</sequence>
<evidence type="ECO:0000313" key="2">
    <source>
        <dbReference type="Proteomes" id="UP000772434"/>
    </source>
</evidence>
<dbReference type="Proteomes" id="UP000772434">
    <property type="component" value="Unassembled WGS sequence"/>
</dbReference>
<name>A0A9P5U3L9_9AGAR</name>
<dbReference type="OrthoDB" id="432234at2759"/>
<dbReference type="AlphaFoldDB" id="A0A9P5U3L9"/>
<dbReference type="InterPro" id="IPR051055">
    <property type="entry name" value="PIF1_helicase"/>
</dbReference>
<dbReference type="EMBL" id="JADNRY010000118">
    <property type="protein sequence ID" value="KAF9064654.1"/>
    <property type="molecule type" value="Genomic_DNA"/>
</dbReference>
<comment type="caution">
    <text evidence="1">The sequence shown here is derived from an EMBL/GenBank/DDBJ whole genome shotgun (WGS) entry which is preliminary data.</text>
</comment>
<dbReference type="InterPro" id="IPR027417">
    <property type="entry name" value="P-loop_NTPase"/>
</dbReference>
<organism evidence="1 2">
    <name type="scientific">Rhodocollybia butyracea</name>
    <dbReference type="NCBI Taxonomy" id="206335"/>
    <lineage>
        <taxon>Eukaryota</taxon>
        <taxon>Fungi</taxon>
        <taxon>Dikarya</taxon>
        <taxon>Basidiomycota</taxon>
        <taxon>Agaricomycotina</taxon>
        <taxon>Agaricomycetes</taxon>
        <taxon>Agaricomycetidae</taxon>
        <taxon>Agaricales</taxon>
        <taxon>Marasmiineae</taxon>
        <taxon>Omphalotaceae</taxon>
        <taxon>Rhodocollybia</taxon>
    </lineage>
</organism>
<gene>
    <name evidence="1" type="ORF">BDP27DRAFT_1230140</name>
</gene>
<feature type="non-terminal residue" evidence="1">
    <location>
        <position position="1"/>
    </location>
</feature>
<evidence type="ECO:0000313" key="1">
    <source>
        <dbReference type="EMBL" id="KAF9064654.1"/>
    </source>
</evidence>
<dbReference type="Gene3D" id="3.40.50.300">
    <property type="entry name" value="P-loop containing nucleotide triphosphate hydrolases"/>
    <property type="match status" value="1"/>
</dbReference>
<keyword evidence="2" id="KW-1185">Reference proteome</keyword>
<proteinExistence type="predicted"/>
<accession>A0A9P5U3L9</accession>
<dbReference type="PANTHER" id="PTHR47642">
    <property type="entry name" value="ATP-DEPENDENT DNA HELICASE"/>
    <property type="match status" value="1"/>
</dbReference>